<organism evidence="1 2">
    <name type="scientific">Mesobacillus selenatarsenatis (strain DSM 18680 / JCM 14380 / FERM P-15431 / SF-1)</name>
    <dbReference type="NCBI Taxonomy" id="1321606"/>
    <lineage>
        <taxon>Bacteria</taxon>
        <taxon>Bacillati</taxon>
        <taxon>Bacillota</taxon>
        <taxon>Bacilli</taxon>
        <taxon>Bacillales</taxon>
        <taxon>Bacillaceae</taxon>
        <taxon>Mesobacillus</taxon>
    </lineage>
</organism>
<reference evidence="1 2" key="1">
    <citation type="submission" date="2013-06" db="EMBL/GenBank/DDBJ databases">
        <title>Whole genome shotgun sequence of Bacillus selenatarsenatis SF-1.</title>
        <authorList>
            <person name="Kuroda M."/>
            <person name="Sei K."/>
            <person name="Yamashita M."/>
            <person name="Ike M."/>
        </authorList>
    </citation>
    <scope>NUCLEOTIDE SEQUENCE [LARGE SCALE GENOMIC DNA]</scope>
    <source>
        <strain evidence="1 2">SF-1</strain>
    </source>
</reference>
<dbReference type="Proteomes" id="UP000031014">
    <property type="component" value="Unassembled WGS sequence"/>
</dbReference>
<accession>A0A0A8X9M0</accession>
<sequence length="79" mass="9007">MMMQPPGSDLLEQYLDSIQRLILTVDDPELKQELSDVSDALESGSITLGTALFWEHNEARKILRKAFSDADFLIIRLEK</sequence>
<dbReference type="STRING" id="1321606.SAMD00020551_4100"/>
<dbReference type="RefSeq" id="WP_041967545.1">
    <property type="nucleotide sequence ID" value="NZ_BASE01000100.1"/>
</dbReference>
<protein>
    <submittedName>
        <fullName evidence="1">Uncharacterized protein</fullName>
    </submittedName>
</protein>
<proteinExistence type="predicted"/>
<dbReference type="OrthoDB" id="2887003at2"/>
<gene>
    <name evidence="1" type="ORF">SAMD00020551_4100</name>
</gene>
<dbReference type="EMBL" id="BASE01000100">
    <property type="protein sequence ID" value="GAM15929.1"/>
    <property type="molecule type" value="Genomic_DNA"/>
</dbReference>
<dbReference type="AlphaFoldDB" id="A0A0A8X9M0"/>
<name>A0A0A8X9M0_MESS1</name>
<comment type="caution">
    <text evidence="1">The sequence shown here is derived from an EMBL/GenBank/DDBJ whole genome shotgun (WGS) entry which is preliminary data.</text>
</comment>
<evidence type="ECO:0000313" key="2">
    <source>
        <dbReference type="Proteomes" id="UP000031014"/>
    </source>
</evidence>
<evidence type="ECO:0000313" key="1">
    <source>
        <dbReference type="EMBL" id="GAM15929.1"/>
    </source>
</evidence>
<keyword evidence="2" id="KW-1185">Reference proteome</keyword>